<evidence type="ECO:0000313" key="3">
    <source>
        <dbReference type="EMBL" id="AXK60766.1"/>
    </source>
</evidence>
<keyword evidence="4" id="KW-1185">Reference proteome</keyword>
<dbReference type="Gene3D" id="1.25.40.20">
    <property type="entry name" value="Ankyrin repeat-containing domain"/>
    <property type="match status" value="1"/>
</dbReference>
<dbReference type="Proteomes" id="UP000254834">
    <property type="component" value="Chromosome"/>
</dbReference>
<dbReference type="EMBL" id="CP025544">
    <property type="protein sequence ID" value="AXK60766.1"/>
    <property type="molecule type" value="Genomic_DNA"/>
</dbReference>
<dbReference type="Pfam" id="PF12796">
    <property type="entry name" value="Ank_2"/>
    <property type="match status" value="1"/>
</dbReference>
<dbReference type="InterPro" id="IPR036770">
    <property type="entry name" value="Ankyrin_rpt-contain_sf"/>
</dbReference>
<sequence length="315" mass="36325">MQIKNLIFTVLFSFFSIIVCSSEYDCFLQYIQFDDSQHRDQLLSINEVANGAHDVIAHKIKNRFMQGMTEALLQKKNLDEIQDPVFQLVVNYQDDFIKDSMWQWLQEWAYTKEIGHYNIVNVVSFERIDILDMLTKAHVDLYSNSYYSNPLFFAVMRKNSQVVHMLLDAGVSLNEDILAIPVLGNNPTMLGILLKSDAARISRFSLDAVERLLGIAALYNYPKIVSLLLETNMYTSKTCNSVLMTAIRFKNSRIVRTMLDAHVNINFKNSSGLTPLMYATSQANTEIIKIFKQAKLKNDEYKDATYTRSYKIKKD</sequence>
<gene>
    <name evidence="3" type="ORF">C0J27_03385</name>
</gene>
<organism evidence="3 4">
    <name type="scientific">Candidatus Chromulinivorax destructor</name>
    <dbReference type="NCBI Taxonomy" id="2066483"/>
    <lineage>
        <taxon>Bacteria</taxon>
        <taxon>Candidatus Babelota</taxon>
        <taxon>Candidatus Babeliae</taxon>
        <taxon>Candidatus Babeliales</taxon>
        <taxon>Candidatus Chromulinivoraceae</taxon>
        <taxon>Candidatus Chromulinivorax</taxon>
    </lineage>
</organism>
<dbReference type="KEGG" id="cdes:C0J27_03385"/>
<dbReference type="InterPro" id="IPR002110">
    <property type="entry name" value="Ankyrin_rpt"/>
</dbReference>
<accession>A0A345ZBU9</accession>
<evidence type="ECO:0000256" key="1">
    <source>
        <dbReference type="ARBA" id="ARBA00022737"/>
    </source>
</evidence>
<dbReference type="AlphaFoldDB" id="A0A345ZBU9"/>
<keyword evidence="1" id="KW-0677">Repeat</keyword>
<dbReference type="SMART" id="SM00248">
    <property type="entry name" value="ANK"/>
    <property type="match status" value="3"/>
</dbReference>
<dbReference type="SUPFAM" id="SSF48403">
    <property type="entry name" value="Ankyrin repeat"/>
    <property type="match status" value="1"/>
</dbReference>
<dbReference type="OrthoDB" id="9812708at2"/>
<keyword evidence="2" id="KW-0040">ANK repeat</keyword>
<dbReference type="PANTHER" id="PTHR24198:SF165">
    <property type="entry name" value="ANKYRIN REPEAT-CONTAINING PROTEIN-RELATED"/>
    <property type="match status" value="1"/>
</dbReference>
<reference evidence="3 4" key="1">
    <citation type="submission" date="2017-12" db="EMBL/GenBank/DDBJ databases">
        <title>Chromulinavorax destructans is a abundant pathogen of dominant heterotrophic picoflagllates.</title>
        <authorList>
            <person name="Deeg C.M."/>
            <person name="Zimmer M."/>
            <person name="Suttle C.A."/>
        </authorList>
    </citation>
    <scope>NUCLEOTIDE SEQUENCE [LARGE SCALE GENOMIC DNA]</scope>
    <source>
        <strain evidence="3 4">SeV1</strain>
    </source>
</reference>
<proteinExistence type="predicted"/>
<dbReference type="PANTHER" id="PTHR24198">
    <property type="entry name" value="ANKYRIN REPEAT AND PROTEIN KINASE DOMAIN-CONTAINING PROTEIN"/>
    <property type="match status" value="1"/>
</dbReference>
<protein>
    <submittedName>
        <fullName evidence="3">Uncharacterized protein</fullName>
    </submittedName>
</protein>
<evidence type="ECO:0000256" key="2">
    <source>
        <dbReference type="ARBA" id="ARBA00023043"/>
    </source>
</evidence>
<evidence type="ECO:0000313" key="4">
    <source>
        <dbReference type="Proteomes" id="UP000254834"/>
    </source>
</evidence>
<name>A0A345ZBU9_9BACT</name>